<feature type="domain" description="Mur ligase C-terminal" evidence="11">
    <location>
        <begin position="295"/>
        <end position="414"/>
    </location>
</feature>
<evidence type="ECO:0000256" key="6">
    <source>
        <dbReference type="ARBA" id="ARBA00022840"/>
    </source>
</evidence>
<dbReference type="Gene3D" id="3.90.190.20">
    <property type="entry name" value="Mur ligase, C-terminal domain"/>
    <property type="match status" value="1"/>
</dbReference>
<dbReference type="GO" id="GO:0004326">
    <property type="term" value="F:tetrahydrofolylpolyglutamate synthase activity"/>
    <property type="evidence" value="ECO:0007669"/>
    <property type="project" value="UniProtKB-EC"/>
</dbReference>
<dbReference type="GO" id="GO:0005524">
    <property type="term" value="F:ATP binding"/>
    <property type="evidence" value="ECO:0007669"/>
    <property type="project" value="UniProtKB-KW"/>
</dbReference>
<evidence type="ECO:0000256" key="10">
    <source>
        <dbReference type="PIRNR" id="PIRNR001563"/>
    </source>
</evidence>
<keyword evidence="7" id="KW-0460">Magnesium</keyword>
<comment type="catalytic activity">
    <reaction evidence="9">
        <text>(6S)-5,6,7,8-tetrahydrofolyl-(gamma-L-Glu)(n) + L-glutamate + ATP = (6S)-5,6,7,8-tetrahydrofolyl-(gamma-L-Glu)(n+1) + ADP + phosphate + H(+)</text>
        <dbReference type="Rhea" id="RHEA:10580"/>
        <dbReference type="Rhea" id="RHEA-COMP:14738"/>
        <dbReference type="Rhea" id="RHEA-COMP:14740"/>
        <dbReference type="ChEBI" id="CHEBI:15378"/>
        <dbReference type="ChEBI" id="CHEBI:29985"/>
        <dbReference type="ChEBI" id="CHEBI:30616"/>
        <dbReference type="ChEBI" id="CHEBI:43474"/>
        <dbReference type="ChEBI" id="CHEBI:141005"/>
        <dbReference type="ChEBI" id="CHEBI:456216"/>
        <dbReference type="EC" id="6.3.2.17"/>
    </reaction>
</comment>
<dbReference type="InterPro" id="IPR004101">
    <property type="entry name" value="Mur_ligase_C"/>
</dbReference>
<evidence type="ECO:0000256" key="8">
    <source>
        <dbReference type="ARBA" id="ARBA00030592"/>
    </source>
</evidence>
<dbReference type="InterPro" id="IPR036615">
    <property type="entry name" value="Mur_ligase_C_dom_sf"/>
</dbReference>
<dbReference type="InterPro" id="IPR036565">
    <property type="entry name" value="Mur-like_cat_sf"/>
</dbReference>
<gene>
    <name evidence="12" type="ORF">IAB37_04270</name>
</gene>
<dbReference type="Gene3D" id="3.40.1190.10">
    <property type="entry name" value="Mur-like, catalytic domain"/>
    <property type="match status" value="1"/>
</dbReference>
<reference evidence="12" key="1">
    <citation type="submission" date="2020-10" db="EMBL/GenBank/DDBJ databases">
        <authorList>
            <person name="Gilroy R."/>
        </authorList>
    </citation>
    <scope>NUCLEOTIDE SEQUENCE</scope>
    <source>
        <strain evidence="12">CHK189-12415</strain>
    </source>
</reference>
<evidence type="ECO:0000313" key="13">
    <source>
        <dbReference type="Proteomes" id="UP000824241"/>
    </source>
</evidence>
<dbReference type="GO" id="GO:0046872">
    <property type="term" value="F:metal ion binding"/>
    <property type="evidence" value="ECO:0007669"/>
    <property type="project" value="UniProtKB-KW"/>
</dbReference>
<proteinExistence type="inferred from homology"/>
<dbReference type="PANTHER" id="PTHR11136">
    <property type="entry name" value="FOLYLPOLYGLUTAMATE SYNTHASE-RELATED"/>
    <property type="match status" value="1"/>
</dbReference>
<dbReference type="SUPFAM" id="SSF53623">
    <property type="entry name" value="MurD-like peptide ligases, catalytic domain"/>
    <property type="match status" value="1"/>
</dbReference>
<dbReference type="Pfam" id="PF02875">
    <property type="entry name" value="Mur_ligase_C"/>
    <property type="match status" value="1"/>
</dbReference>
<dbReference type="EMBL" id="DVHA01000137">
    <property type="protein sequence ID" value="HIR60771.1"/>
    <property type="molecule type" value="Genomic_DNA"/>
</dbReference>
<name>A0A9D1J4I2_9FIRM</name>
<dbReference type="PIRSF" id="PIRSF001563">
    <property type="entry name" value="Folylpolyglu_synth"/>
    <property type="match status" value="1"/>
</dbReference>
<dbReference type="AlphaFoldDB" id="A0A9D1J4I2"/>
<evidence type="ECO:0000256" key="3">
    <source>
        <dbReference type="ARBA" id="ARBA00022598"/>
    </source>
</evidence>
<dbReference type="SUPFAM" id="SSF53244">
    <property type="entry name" value="MurD-like peptide ligases, peptide-binding domain"/>
    <property type="match status" value="1"/>
</dbReference>
<evidence type="ECO:0000256" key="2">
    <source>
        <dbReference type="ARBA" id="ARBA00013025"/>
    </source>
</evidence>
<comment type="caution">
    <text evidence="12">The sequence shown here is derived from an EMBL/GenBank/DDBJ whole genome shotgun (WGS) entry which is preliminary data.</text>
</comment>
<dbReference type="GO" id="GO:0005737">
    <property type="term" value="C:cytoplasm"/>
    <property type="evidence" value="ECO:0007669"/>
    <property type="project" value="TreeGrafter"/>
</dbReference>
<organism evidence="12 13">
    <name type="scientific">Candidatus Faecivivens stercoravium</name>
    <dbReference type="NCBI Taxonomy" id="2840803"/>
    <lineage>
        <taxon>Bacteria</taxon>
        <taxon>Bacillati</taxon>
        <taxon>Bacillota</taxon>
        <taxon>Clostridia</taxon>
        <taxon>Eubacteriales</taxon>
        <taxon>Oscillospiraceae</taxon>
        <taxon>Oscillospiraceae incertae sedis</taxon>
        <taxon>Candidatus Faecivivens</taxon>
    </lineage>
</organism>
<evidence type="ECO:0000256" key="1">
    <source>
        <dbReference type="ARBA" id="ARBA00008276"/>
    </source>
</evidence>
<keyword evidence="3 10" id="KW-0436">Ligase</keyword>
<evidence type="ECO:0000256" key="5">
    <source>
        <dbReference type="ARBA" id="ARBA00022741"/>
    </source>
</evidence>
<evidence type="ECO:0000259" key="11">
    <source>
        <dbReference type="Pfam" id="PF02875"/>
    </source>
</evidence>
<accession>A0A9D1J4I2</accession>
<evidence type="ECO:0000256" key="9">
    <source>
        <dbReference type="ARBA" id="ARBA00047493"/>
    </source>
</evidence>
<evidence type="ECO:0000313" key="12">
    <source>
        <dbReference type="EMBL" id="HIR60771.1"/>
    </source>
</evidence>
<dbReference type="PANTHER" id="PTHR11136:SF0">
    <property type="entry name" value="DIHYDROFOLATE SYNTHETASE-RELATED"/>
    <property type="match status" value="1"/>
</dbReference>
<keyword evidence="4" id="KW-0479">Metal-binding</keyword>
<evidence type="ECO:0000256" key="7">
    <source>
        <dbReference type="ARBA" id="ARBA00022842"/>
    </source>
</evidence>
<dbReference type="Proteomes" id="UP000824241">
    <property type="component" value="Unassembled WGS sequence"/>
</dbReference>
<comment type="similarity">
    <text evidence="1 10">Belongs to the folylpolyglutamate synthase family.</text>
</comment>
<sequence length="424" mass="44910">MPKQELIQMTESEALTLIHASPRIRHGEAAARMPRLLQLLGHPEAGLPFVHVTGTNGKGSFSAMVSSMLSAAGKKTGLFISPYIVDFKERMQINGGNIPGGTLARLVEETLPAVRQMEAEGTPCGEFMWDLALALLWFREEKADIAVIEAGIGGAGDATIALPRPLLSAIMGIGLEHTALLGPTIADIARDKAAIIKGNPALLYPEQPPEAAAEVMRRCAGTGAQLHSPSFAGIRILSENFTGSRFAYGGEEYFCPLAGRYQVKNAVMAIRAGELLGLSGTAVKEGLEGVRFPARMQCISRSPLTVVDGAHNPHGMKALCESVRALNDGRPVYALAGMMEDKAVEETLSILGPLCRKIFAVTPDSPRAMDSGKLAETAARFCPQAIDGGWWRDGLKTAQAAAEADGALLLICGSLFLAGDVLRG</sequence>
<evidence type="ECO:0000256" key="4">
    <source>
        <dbReference type="ARBA" id="ARBA00022723"/>
    </source>
</evidence>
<dbReference type="NCBIfam" id="TIGR01499">
    <property type="entry name" value="folC"/>
    <property type="match status" value="1"/>
</dbReference>
<dbReference type="PROSITE" id="PS01011">
    <property type="entry name" value="FOLYLPOLYGLU_SYNT_1"/>
    <property type="match status" value="1"/>
</dbReference>
<dbReference type="GO" id="GO:0008841">
    <property type="term" value="F:dihydrofolate synthase activity"/>
    <property type="evidence" value="ECO:0007669"/>
    <property type="project" value="TreeGrafter"/>
</dbReference>
<dbReference type="InterPro" id="IPR001645">
    <property type="entry name" value="Folylpolyglutamate_synth"/>
</dbReference>
<keyword evidence="6 10" id="KW-0067">ATP-binding</keyword>
<protein>
    <recommendedName>
        <fullName evidence="2">tetrahydrofolate synthase</fullName>
        <ecNumber evidence="2">6.3.2.17</ecNumber>
    </recommendedName>
    <alternativeName>
        <fullName evidence="8">Tetrahydrofolylpolyglutamate synthase</fullName>
    </alternativeName>
</protein>
<keyword evidence="5 10" id="KW-0547">Nucleotide-binding</keyword>
<dbReference type="EC" id="6.3.2.17" evidence="2"/>
<reference evidence="12" key="2">
    <citation type="journal article" date="2021" name="PeerJ">
        <title>Extensive microbial diversity within the chicken gut microbiome revealed by metagenomics and culture.</title>
        <authorList>
            <person name="Gilroy R."/>
            <person name="Ravi A."/>
            <person name="Getino M."/>
            <person name="Pursley I."/>
            <person name="Horton D.L."/>
            <person name="Alikhan N.F."/>
            <person name="Baker D."/>
            <person name="Gharbi K."/>
            <person name="Hall N."/>
            <person name="Watson M."/>
            <person name="Adriaenssens E.M."/>
            <person name="Foster-Nyarko E."/>
            <person name="Jarju S."/>
            <person name="Secka A."/>
            <person name="Antonio M."/>
            <person name="Oren A."/>
            <person name="Chaudhuri R.R."/>
            <person name="La Ragione R."/>
            <person name="Hildebrand F."/>
            <person name="Pallen M.J."/>
        </authorList>
    </citation>
    <scope>NUCLEOTIDE SEQUENCE</scope>
    <source>
        <strain evidence="12">CHK189-12415</strain>
    </source>
</reference>
<dbReference type="InterPro" id="IPR018109">
    <property type="entry name" value="Folylpolyglutamate_synth_CS"/>
</dbReference>